<dbReference type="Proteomes" id="UP000183410">
    <property type="component" value="Unassembled WGS sequence"/>
</dbReference>
<dbReference type="AlphaFoldDB" id="A0A1I2A934"/>
<feature type="transmembrane region" description="Helical" evidence="1">
    <location>
        <begin position="44"/>
        <end position="67"/>
    </location>
</feature>
<evidence type="ECO:0000256" key="1">
    <source>
        <dbReference type="SAM" id="Phobius"/>
    </source>
</evidence>
<dbReference type="Pfam" id="PF13386">
    <property type="entry name" value="DsbD_2"/>
    <property type="match status" value="1"/>
</dbReference>
<feature type="domain" description="Urease accessory protein UreH-like transmembrane" evidence="2">
    <location>
        <begin position="80"/>
        <end position="201"/>
    </location>
</feature>
<evidence type="ECO:0000259" key="2">
    <source>
        <dbReference type="Pfam" id="PF13386"/>
    </source>
</evidence>
<organism evidence="3 4">
    <name type="scientific">Paenibacillus algorifonticola</name>
    <dbReference type="NCBI Taxonomy" id="684063"/>
    <lineage>
        <taxon>Bacteria</taxon>
        <taxon>Bacillati</taxon>
        <taxon>Bacillota</taxon>
        <taxon>Bacilli</taxon>
        <taxon>Bacillales</taxon>
        <taxon>Paenibacillaceae</taxon>
        <taxon>Paenibacillus</taxon>
    </lineage>
</organism>
<dbReference type="InterPro" id="IPR052776">
    <property type="entry name" value="Chloro_ReproSupport/MetalTrans"/>
</dbReference>
<evidence type="ECO:0000313" key="4">
    <source>
        <dbReference type="Proteomes" id="UP000183410"/>
    </source>
</evidence>
<keyword evidence="1" id="KW-1133">Transmembrane helix</keyword>
<dbReference type="PANTHER" id="PTHR33876:SF4">
    <property type="entry name" value="CHLOROPLAST PROTEIN FOR GROWTH AND FERTILITY 2"/>
    <property type="match status" value="1"/>
</dbReference>
<name>A0A1I2A934_9BACL</name>
<feature type="transmembrane region" description="Helical" evidence="1">
    <location>
        <begin position="79"/>
        <end position="101"/>
    </location>
</feature>
<feature type="transmembrane region" description="Helical" evidence="1">
    <location>
        <begin position="121"/>
        <end position="138"/>
    </location>
</feature>
<gene>
    <name evidence="3" type="ORF">SAMN04487969_102365</name>
</gene>
<evidence type="ECO:0000313" key="3">
    <source>
        <dbReference type="EMBL" id="SFE40471.1"/>
    </source>
</evidence>
<keyword evidence="4" id="KW-1185">Reference proteome</keyword>
<sequence>MDAGILSVLAIGFLLGIKHALEPDHVIAVSTIAIKSKHIVKSAFSGVFWGIGHSLTLFIVGFILMAMRSEMTEKWAMSLEFLVGVMIVVLGVNTIISLRSIHTNVDAKESQHFHGSYRKSLLIGFIHGLAGSGAMVVLTMSTVNSISEGLIYIVVFGVGTVIGMLCFTTFISIPFILSSSRFKLNRVLIGATGIISAVFGLYYMYNLGVNEGLFGLWV</sequence>
<keyword evidence="1 3" id="KW-0812">Transmembrane</keyword>
<dbReference type="InterPro" id="IPR039447">
    <property type="entry name" value="UreH-like_TM_dom"/>
</dbReference>
<keyword evidence="1" id="KW-0472">Membrane</keyword>
<dbReference type="PANTHER" id="PTHR33876">
    <property type="entry name" value="UNNAMED PRODUCT"/>
    <property type="match status" value="1"/>
</dbReference>
<protein>
    <submittedName>
        <fullName evidence="3">Cytochrome C biogenesis protein transmembrane region</fullName>
    </submittedName>
</protein>
<feature type="transmembrane region" description="Helical" evidence="1">
    <location>
        <begin position="150"/>
        <end position="175"/>
    </location>
</feature>
<dbReference type="EMBL" id="FONN01000002">
    <property type="protein sequence ID" value="SFE40471.1"/>
    <property type="molecule type" value="Genomic_DNA"/>
</dbReference>
<dbReference type="RefSeq" id="WP_046230108.1">
    <property type="nucleotide sequence ID" value="NZ_FONN01000002.1"/>
</dbReference>
<proteinExistence type="predicted"/>
<feature type="transmembrane region" description="Helical" evidence="1">
    <location>
        <begin position="187"/>
        <end position="205"/>
    </location>
</feature>
<reference evidence="4" key="1">
    <citation type="submission" date="2016-10" db="EMBL/GenBank/DDBJ databases">
        <authorList>
            <person name="Varghese N."/>
            <person name="Submissions S."/>
        </authorList>
    </citation>
    <scope>NUCLEOTIDE SEQUENCE [LARGE SCALE GENOMIC DNA]</scope>
    <source>
        <strain evidence="4">CGMCC 1.10223</strain>
    </source>
</reference>
<dbReference type="OrthoDB" id="9811044at2"/>
<accession>A0A1I2A934</accession>